<accession>A0A2Z3YMR4</accession>
<evidence type="ECO:0000256" key="1">
    <source>
        <dbReference type="ARBA" id="ARBA00023002"/>
    </source>
</evidence>
<sequence>MADSWNPLELPSQEGRTIVITGGNAGIGYFEVEQLASAGAHVIIASRSEDRARAAINAVEQRTGASDLDFVALDLSSADSVRAAAGKIAELGPVDVLVNNAGVTAPGKERQLTSDGQELVVGTNFLGHFMLTALLFPGISPGGRVVGLGSLSAKSTKLEADDLYSEREYKPARAYGFSKHAVHGFAFELDRRLRLAGDSRASLLAHPGWASDKFTPRVPGINDHPARFRNPLPMPQGKDRGAWPVVRAAVDPDAASGTFFGPDGLGGFAGQPVRTTPPESSLSPEFGSWLWEDAEKLQHLIPVPGSRWSPARRPGTRIWWWPSAHRQCLHRSTVPSAANPAPDDG</sequence>
<dbReference type="PRINTS" id="PR00081">
    <property type="entry name" value="GDHRDH"/>
</dbReference>
<evidence type="ECO:0000256" key="2">
    <source>
        <dbReference type="RuleBase" id="RU000363"/>
    </source>
</evidence>
<evidence type="ECO:0000313" key="3">
    <source>
        <dbReference type="EMBL" id="AWT24919.1"/>
    </source>
</evidence>
<comment type="similarity">
    <text evidence="2">Belongs to the short-chain dehydrogenases/reductases (SDR) family.</text>
</comment>
<dbReference type="EC" id="1.3.1.-" evidence="3"/>
<dbReference type="InterPro" id="IPR036291">
    <property type="entry name" value="NAD(P)-bd_dom_sf"/>
</dbReference>
<dbReference type="Pfam" id="PF00106">
    <property type="entry name" value="adh_short"/>
    <property type="match status" value="1"/>
</dbReference>
<dbReference type="PANTHER" id="PTHR43157">
    <property type="entry name" value="PHOSPHATIDYLINOSITOL-GLYCAN BIOSYNTHESIS CLASS F PROTEIN-RELATED"/>
    <property type="match status" value="1"/>
</dbReference>
<keyword evidence="4" id="KW-1185">Reference proteome</keyword>
<dbReference type="STRING" id="1737425.GCA_900049755_02845"/>
<dbReference type="Gene3D" id="3.40.50.720">
    <property type="entry name" value="NAD(P)-binding Rossmann-like Domain"/>
    <property type="match status" value="1"/>
</dbReference>
<organism evidence="3 4">
    <name type="scientific">Corynebacterium provencense</name>
    <dbReference type="NCBI Taxonomy" id="1737425"/>
    <lineage>
        <taxon>Bacteria</taxon>
        <taxon>Bacillati</taxon>
        <taxon>Actinomycetota</taxon>
        <taxon>Actinomycetes</taxon>
        <taxon>Mycobacteriales</taxon>
        <taxon>Corynebacteriaceae</taxon>
        <taxon>Corynebacterium</taxon>
    </lineage>
</organism>
<evidence type="ECO:0000313" key="4">
    <source>
        <dbReference type="Proteomes" id="UP000247696"/>
    </source>
</evidence>
<dbReference type="SUPFAM" id="SSF51735">
    <property type="entry name" value="NAD(P)-binding Rossmann-fold domains"/>
    <property type="match status" value="1"/>
</dbReference>
<dbReference type="RefSeq" id="WP_162620173.1">
    <property type="nucleotide sequence ID" value="NZ_CP024988.1"/>
</dbReference>
<dbReference type="GO" id="GO:0016491">
    <property type="term" value="F:oxidoreductase activity"/>
    <property type="evidence" value="ECO:0007669"/>
    <property type="project" value="UniProtKB-KW"/>
</dbReference>
<dbReference type="AlphaFoldDB" id="A0A2Z3YMR4"/>
<dbReference type="Proteomes" id="UP000247696">
    <property type="component" value="Chromosome"/>
</dbReference>
<proteinExistence type="inferred from homology"/>
<dbReference type="PRINTS" id="PR00080">
    <property type="entry name" value="SDRFAMILY"/>
</dbReference>
<reference evidence="4" key="1">
    <citation type="submission" date="2017-11" db="EMBL/GenBank/DDBJ databases">
        <title>Otitis media/interna in a cat caused by the recently described species Corynebacterium provencense.</title>
        <authorList>
            <person name="Kittl S."/>
            <person name="Brodard I."/>
            <person name="Rychener L."/>
            <person name="Jores J."/>
            <person name="Roosje P."/>
            <person name="Gobeli Brawand S."/>
        </authorList>
    </citation>
    <scope>NUCLEOTIDE SEQUENCE [LARGE SCALE GENOMIC DNA]</scope>
    <source>
        <strain evidence="4">17KM38</strain>
    </source>
</reference>
<name>A0A2Z3YMR4_9CORY</name>
<dbReference type="PANTHER" id="PTHR43157:SF31">
    <property type="entry name" value="PHOSPHATIDYLINOSITOL-GLYCAN BIOSYNTHESIS CLASS F PROTEIN"/>
    <property type="match status" value="1"/>
</dbReference>
<dbReference type="EMBL" id="CP024988">
    <property type="protein sequence ID" value="AWT24919.1"/>
    <property type="molecule type" value="Genomic_DNA"/>
</dbReference>
<protein>
    <submittedName>
        <fullName evidence="3">Ketoacyl reductase</fullName>
        <ecNumber evidence="3">1.3.1.-</ecNumber>
    </submittedName>
</protein>
<keyword evidence="1 3" id="KW-0560">Oxidoreductase</keyword>
<gene>
    <name evidence="3" type="primary">actIII_1</name>
    <name evidence="3" type="ORF">Csp1_00900</name>
</gene>
<dbReference type="KEGG" id="cpre:Csp1_00900"/>
<dbReference type="InterPro" id="IPR002347">
    <property type="entry name" value="SDR_fam"/>
</dbReference>